<dbReference type="EMBL" id="AP027272">
    <property type="protein sequence ID" value="BDX05963.1"/>
    <property type="molecule type" value="Genomic_DNA"/>
</dbReference>
<gene>
    <name evidence="2" type="ORF">MACH26_14840</name>
</gene>
<evidence type="ECO:0008006" key="4">
    <source>
        <dbReference type="Google" id="ProtNLM"/>
    </source>
</evidence>
<proteinExistence type="predicted"/>
<evidence type="ECO:0000256" key="1">
    <source>
        <dbReference type="SAM" id="SignalP"/>
    </source>
</evidence>
<reference evidence="2" key="1">
    <citation type="submission" date="2023-01" db="EMBL/GenBank/DDBJ databases">
        <title>Complete genome sequence of Planctobacterium marinum strain Dej080120_11.</title>
        <authorList>
            <person name="Ueki S."/>
            <person name="Maruyama F."/>
        </authorList>
    </citation>
    <scope>NUCLEOTIDE SEQUENCE</scope>
    <source>
        <strain evidence="2">Dej080120_11</strain>
    </source>
</reference>
<accession>A0AA48HFE9</accession>
<evidence type="ECO:0000313" key="2">
    <source>
        <dbReference type="EMBL" id="BDX05963.1"/>
    </source>
</evidence>
<keyword evidence="1" id="KW-0732">Signal</keyword>
<dbReference type="KEGG" id="pmaw:MACH26_14840"/>
<dbReference type="Proteomes" id="UP001333710">
    <property type="component" value="Chromosome"/>
</dbReference>
<feature type="signal peptide" evidence="1">
    <location>
        <begin position="1"/>
        <end position="23"/>
    </location>
</feature>
<organism evidence="2 3">
    <name type="scientific">Planctobacterium marinum</name>
    <dbReference type="NCBI Taxonomy" id="1631968"/>
    <lineage>
        <taxon>Bacteria</taxon>
        <taxon>Pseudomonadati</taxon>
        <taxon>Pseudomonadota</taxon>
        <taxon>Gammaproteobacteria</taxon>
        <taxon>Alteromonadales</taxon>
        <taxon>Alteromonadaceae</taxon>
        <taxon>Planctobacterium</taxon>
    </lineage>
</organism>
<keyword evidence="3" id="KW-1185">Reference proteome</keyword>
<sequence length="168" mass="17627">MKKFIKTVALLSVTAAIHTNATAAISVDDTNETSFEISGTILPECKVNNTTVSGATSLNLASTEAQNVASVEIWCNTGQSTANTTYESLNGGVLKNDTHTGEDIAYLLDISDTQTGVDLSTAQTITQGAGSDTEGLSIARTVSIRPQVTGFEYEGSYSDTISITVSYE</sequence>
<name>A0AA48HFE9_9ALTE</name>
<dbReference type="AlphaFoldDB" id="A0AA48HFE9"/>
<dbReference type="RefSeq" id="WP_338291981.1">
    <property type="nucleotide sequence ID" value="NZ_AP027272.1"/>
</dbReference>
<evidence type="ECO:0000313" key="3">
    <source>
        <dbReference type="Proteomes" id="UP001333710"/>
    </source>
</evidence>
<feature type="chain" id="PRO_5041307105" description="Spore coat protein U domain-containing protein" evidence="1">
    <location>
        <begin position="24"/>
        <end position="168"/>
    </location>
</feature>
<protein>
    <recommendedName>
        <fullName evidence="4">Spore coat protein U domain-containing protein</fullName>
    </recommendedName>
</protein>